<reference evidence="1" key="1">
    <citation type="submission" date="2023-07" db="EMBL/GenBank/DDBJ databases">
        <title>draft genome sequence of fig (Ficus carica).</title>
        <authorList>
            <person name="Takahashi T."/>
            <person name="Nishimura K."/>
        </authorList>
    </citation>
    <scope>NUCLEOTIDE SEQUENCE</scope>
</reference>
<evidence type="ECO:0000313" key="1">
    <source>
        <dbReference type="EMBL" id="GMN60062.1"/>
    </source>
</evidence>
<dbReference type="AlphaFoldDB" id="A0AA88DR20"/>
<name>A0AA88DR20_FICCA</name>
<protein>
    <submittedName>
        <fullName evidence="1">Uncharacterized protein</fullName>
    </submittedName>
</protein>
<evidence type="ECO:0000313" key="2">
    <source>
        <dbReference type="Proteomes" id="UP001187192"/>
    </source>
</evidence>
<keyword evidence="2" id="KW-1185">Reference proteome</keyword>
<accession>A0AA88DR20</accession>
<organism evidence="1 2">
    <name type="scientific">Ficus carica</name>
    <name type="common">Common fig</name>
    <dbReference type="NCBI Taxonomy" id="3494"/>
    <lineage>
        <taxon>Eukaryota</taxon>
        <taxon>Viridiplantae</taxon>
        <taxon>Streptophyta</taxon>
        <taxon>Embryophyta</taxon>
        <taxon>Tracheophyta</taxon>
        <taxon>Spermatophyta</taxon>
        <taxon>Magnoliopsida</taxon>
        <taxon>eudicotyledons</taxon>
        <taxon>Gunneridae</taxon>
        <taxon>Pentapetalae</taxon>
        <taxon>rosids</taxon>
        <taxon>fabids</taxon>
        <taxon>Rosales</taxon>
        <taxon>Moraceae</taxon>
        <taxon>Ficeae</taxon>
        <taxon>Ficus</taxon>
    </lineage>
</organism>
<gene>
    <name evidence="1" type="ORF">TIFTF001_029155</name>
</gene>
<dbReference type="EMBL" id="BTGU01000094">
    <property type="protein sequence ID" value="GMN60062.1"/>
    <property type="molecule type" value="Genomic_DNA"/>
</dbReference>
<sequence length="66" mass="7533">MMRVTFSRRLVQGKQIFKAARRIIQDLIPITMDVKGIPSIPATRYMDTHHGRIMVPLMVLVSNLVA</sequence>
<dbReference type="Proteomes" id="UP001187192">
    <property type="component" value="Unassembled WGS sequence"/>
</dbReference>
<proteinExistence type="predicted"/>
<comment type="caution">
    <text evidence="1">The sequence shown here is derived from an EMBL/GenBank/DDBJ whole genome shotgun (WGS) entry which is preliminary data.</text>
</comment>